<dbReference type="GO" id="GO:0016787">
    <property type="term" value="F:hydrolase activity"/>
    <property type="evidence" value="ECO:0007669"/>
    <property type="project" value="UniProtKB-KW"/>
</dbReference>
<comment type="cofactor">
    <cofactor evidence="1">
        <name>Mg(2+)</name>
        <dbReference type="ChEBI" id="CHEBI:18420"/>
    </cofactor>
</comment>
<dbReference type="KEGG" id="sen:SACE_1041"/>
<dbReference type="STRING" id="405948.SACE_1041"/>
<dbReference type="PANTHER" id="PTHR43046:SF2">
    <property type="entry name" value="8-OXO-DGTP DIPHOSPHATASE-RELATED"/>
    <property type="match status" value="1"/>
</dbReference>
<dbReference type="PANTHER" id="PTHR43046">
    <property type="entry name" value="GDP-MANNOSE MANNOSYL HYDROLASE"/>
    <property type="match status" value="1"/>
</dbReference>
<dbReference type="HOGENOM" id="CLU_037162_13_3_11"/>
<dbReference type="CDD" id="cd04690">
    <property type="entry name" value="NUDIX_Hydrolase"/>
    <property type="match status" value="1"/>
</dbReference>
<dbReference type="Proteomes" id="UP000006728">
    <property type="component" value="Chromosome"/>
</dbReference>
<accession>A4F8J8</accession>
<dbReference type="EMBL" id="AM420293">
    <property type="protein sequence ID" value="CAM00373.1"/>
    <property type="molecule type" value="Genomic_DNA"/>
</dbReference>
<evidence type="ECO:0000256" key="1">
    <source>
        <dbReference type="ARBA" id="ARBA00001946"/>
    </source>
</evidence>
<dbReference type="InterPro" id="IPR000086">
    <property type="entry name" value="NUDIX_hydrolase_dom"/>
</dbReference>
<organism evidence="3 4">
    <name type="scientific">Saccharopolyspora erythraea (strain ATCC 11635 / DSM 40517 / JCM 4748 / NBRC 13426 / NCIMB 8594 / NRRL 2338)</name>
    <dbReference type="NCBI Taxonomy" id="405948"/>
    <lineage>
        <taxon>Bacteria</taxon>
        <taxon>Bacillati</taxon>
        <taxon>Actinomycetota</taxon>
        <taxon>Actinomycetes</taxon>
        <taxon>Pseudonocardiales</taxon>
        <taxon>Pseudonocardiaceae</taxon>
        <taxon>Saccharopolyspora</taxon>
    </lineage>
</organism>
<keyword evidence="4" id="KW-1185">Reference proteome</keyword>
<dbReference type="InterPro" id="IPR020084">
    <property type="entry name" value="NUDIX_hydrolase_CS"/>
</dbReference>
<evidence type="ECO:0000256" key="2">
    <source>
        <dbReference type="ARBA" id="ARBA00022801"/>
    </source>
</evidence>
<dbReference type="SUPFAM" id="SSF55811">
    <property type="entry name" value="Nudix"/>
    <property type="match status" value="1"/>
</dbReference>
<reference evidence="3 4" key="1">
    <citation type="journal article" date="2007" name="Nat. Biotechnol.">
        <title>Complete genome sequence of the erythromycin-producing bacterium Saccharopolyspora erythraea NRRL23338.</title>
        <authorList>
            <person name="Oliynyk M."/>
            <person name="Samborskyy M."/>
            <person name="Lester J.B."/>
            <person name="Mironenko T."/>
            <person name="Scott N."/>
            <person name="Dickens S."/>
            <person name="Haydock S.F."/>
            <person name="Leadlay P.F."/>
        </authorList>
    </citation>
    <scope>NUCLEOTIDE SEQUENCE [LARGE SCALE GENOMIC DNA]</scope>
    <source>
        <strain evidence="4">ATCC 11635 / DSM 40517 / JCM 4748 / NBRC 13426 / NCIMB 8594 / NRRL 2338</strain>
    </source>
</reference>
<keyword evidence="2" id="KW-0378">Hydrolase</keyword>
<dbReference type="PROSITE" id="PS00893">
    <property type="entry name" value="NUDIX_BOX"/>
    <property type="match status" value="1"/>
</dbReference>
<proteinExistence type="predicted"/>
<name>A4F8J8_SACEN</name>
<dbReference type="Gene3D" id="3.90.79.10">
    <property type="entry name" value="Nucleoside Triphosphate Pyrophosphohydrolase"/>
    <property type="match status" value="1"/>
</dbReference>
<dbReference type="PROSITE" id="PS51462">
    <property type="entry name" value="NUDIX"/>
    <property type="match status" value="1"/>
</dbReference>
<sequence>MRQHGAVSETLRVVGLVHRVDGRVLLVRARWHAAFYLAGGKIEAGESELEALHREVDEELGAGLVAGTERFVGRYVTDAYGQGEGVRVDLSCYSAELSGVPEPAAEIAEMAWMTCAEYLAQPETAPAVVALLRDLEAESATA</sequence>
<gene>
    <name evidence="3" type="ordered locus">SACE_1041</name>
</gene>
<dbReference type="InterPro" id="IPR015797">
    <property type="entry name" value="NUDIX_hydrolase-like_dom_sf"/>
</dbReference>
<evidence type="ECO:0000313" key="3">
    <source>
        <dbReference type="EMBL" id="CAM00373.1"/>
    </source>
</evidence>
<dbReference type="Pfam" id="PF00293">
    <property type="entry name" value="NUDIX"/>
    <property type="match status" value="1"/>
</dbReference>
<protein>
    <submittedName>
        <fullName evidence="3">Possible MutT/NUDIX family protein</fullName>
    </submittedName>
</protein>
<dbReference type="eggNOG" id="COG1051">
    <property type="taxonomic scope" value="Bacteria"/>
</dbReference>
<dbReference type="AlphaFoldDB" id="A4F8J8"/>
<evidence type="ECO:0000313" key="4">
    <source>
        <dbReference type="Proteomes" id="UP000006728"/>
    </source>
</evidence>